<dbReference type="InterPro" id="IPR029044">
    <property type="entry name" value="Nucleotide-diphossugar_trans"/>
</dbReference>
<dbReference type="InterPro" id="IPR001173">
    <property type="entry name" value="Glyco_trans_2-like"/>
</dbReference>
<proteinExistence type="predicted"/>
<evidence type="ECO:0000259" key="1">
    <source>
        <dbReference type="Pfam" id="PF00535"/>
    </source>
</evidence>
<reference evidence="2 3" key="1">
    <citation type="submission" date="2015-09" db="EMBL/GenBank/DDBJ databases">
        <authorList>
            <consortium name="Pathogen Informatics"/>
        </authorList>
    </citation>
    <scope>NUCLEOTIDE SEQUENCE [LARGE SCALE GENOMIC DNA]</scope>
    <source>
        <strain evidence="2 3">2789STDY5834878</strain>
    </source>
</reference>
<dbReference type="Proteomes" id="UP000095780">
    <property type="component" value="Unassembled WGS sequence"/>
</dbReference>
<dbReference type="AlphaFoldDB" id="A0A174Z5W3"/>
<dbReference type="Pfam" id="PF00535">
    <property type="entry name" value="Glycos_transf_2"/>
    <property type="match status" value="1"/>
</dbReference>
<dbReference type="PANTHER" id="PTHR22916">
    <property type="entry name" value="GLYCOSYLTRANSFERASE"/>
    <property type="match status" value="1"/>
</dbReference>
<feature type="domain" description="Glycosyltransferase 2-like" evidence="1">
    <location>
        <begin position="7"/>
        <end position="112"/>
    </location>
</feature>
<sequence length="302" mass="34850">MNENIQVLMSTYNGEKYLRNQIDSILSQENVNVSILVRDDGSEDGTLKILEDYESKGQIKLIKGQNCGFIRSFLELIDSSDKSDFYAYADQDDVWMPDKLISGIERLKKEDTSKPLLYCTSLQRVNEDLKPLSVQSYPKLKLSIYSQLVRERLAGCTFVLNKNLRDMLYGSSKLDLEYSHDSWTVLTCWATGGKVVFDNSPHILFRRYGTNTSVDGGGLKKRIKHELRYFGKCRNQRFKAVKKLLDFRADKIEGDNKVILKSIRDYKTSTRATFRLAFNTKLDCGIKMSNFITRIVILFRCF</sequence>
<evidence type="ECO:0000313" key="2">
    <source>
        <dbReference type="EMBL" id="CUQ79598.1"/>
    </source>
</evidence>
<protein>
    <submittedName>
        <fullName evidence="2">Spore coat polysaccharide biosynthesis protein spsA</fullName>
    </submittedName>
</protein>
<dbReference type="GO" id="GO:0016758">
    <property type="term" value="F:hexosyltransferase activity"/>
    <property type="evidence" value="ECO:0007669"/>
    <property type="project" value="UniProtKB-ARBA"/>
</dbReference>
<dbReference type="Gene3D" id="3.90.550.10">
    <property type="entry name" value="Spore Coat Polysaccharide Biosynthesis Protein SpsA, Chain A"/>
    <property type="match status" value="1"/>
</dbReference>
<evidence type="ECO:0000313" key="3">
    <source>
        <dbReference type="Proteomes" id="UP000095780"/>
    </source>
</evidence>
<dbReference type="RefSeq" id="WP_055285465.1">
    <property type="nucleotide sequence ID" value="NZ_CABIXW010000001.1"/>
</dbReference>
<dbReference type="EMBL" id="CZBV01000001">
    <property type="protein sequence ID" value="CUQ79598.1"/>
    <property type="molecule type" value="Genomic_DNA"/>
</dbReference>
<name>A0A174Z5W3_9FIRM</name>
<dbReference type="SUPFAM" id="SSF53448">
    <property type="entry name" value="Nucleotide-diphospho-sugar transferases"/>
    <property type="match status" value="1"/>
</dbReference>
<dbReference type="PANTHER" id="PTHR22916:SF3">
    <property type="entry name" value="UDP-GLCNAC:BETAGAL BETA-1,3-N-ACETYLGLUCOSAMINYLTRANSFERASE-LIKE PROTEIN 1"/>
    <property type="match status" value="1"/>
</dbReference>
<organism evidence="2 3">
    <name type="scientific">Lachnospira eligens</name>
    <dbReference type="NCBI Taxonomy" id="39485"/>
    <lineage>
        <taxon>Bacteria</taxon>
        <taxon>Bacillati</taxon>
        <taxon>Bacillota</taxon>
        <taxon>Clostridia</taxon>
        <taxon>Lachnospirales</taxon>
        <taxon>Lachnospiraceae</taxon>
        <taxon>Lachnospira</taxon>
    </lineage>
</organism>
<gene>
    <name evidence="2" type="primary">spsA</name>
    <name evidence="2" type="ORF">ERS852492_00054</name>
</gene>
<accession>A0A174Z5W3</accession>